<dbReference type="AlphaFoldDB" id="A0A0M7AA25"/>
<evidence type="ECO:0000256" key="2">
    <source>
        <dbReference type="ARBA" id="ARBA00022692"/>
    </source>
</evidence>
<keyword evidence="4 5" id="KW-0472">Membrane</keyword>
<dbReference type="Proteomes" id="UP000053235">
    <property type="component" value="Unassembled WGS sequence"/>
</dbReference>
<dbReference type="EMBL" id="CXWD01000010">
    <property type="protein sequence ID" value="CTQ71471.1"/>
    <property type="molecule type" value="Genomic_DNA"/>
</dbReference>
<name>A0A0M7AA25_9HYPH</name>
<keyword evidence="2 5" id="KW-0812">Transmembrane</keyword>
<feature type="transmembrane region" description="Helical" evidence="5">
    <location>
        <begin position="55"/>
        <end position="78"/>
    </location>
</feature>
<protein>
    <submittedName>
        <fullName evidence="6">CysZ-like protein</fullName>
    </submittedName>
</protein>
<reference evidence="7" key="1">
    <citation type="submission" date="2015-07" db="EMBL/GenBank/DDBJ databases">
        <authorList>
            <person name="Rodrigo-Torres Lidia"/>
            <person name="Arahal R.David."/>
        </authorList>
    </citation>
    <scope>NUCLEOTIDE SEQUENCE [LARGE SCALE GENOMIC DNA]</scope>
    <source>
        <strain evidence="7">CECT 5112</strain>
    </source>
</reference>
<evidence type="ECO:0000256" key="3">
    <source>
        <dbReference type="ARBA" id="ARBA00022989"/>
    </source>
</evidence>
<proteinExistence type="predicted"/>
<feature type="transmembrane region" description="Helical" evidence="5">
    <location>
        <begin position="107"/>
        <end position="127"/>
    </location>
</feature>
<comment type="subcellular location">
    <subcellularLocation>
        <location evidence="1">Membrane</location>
        <topology evidence="1">Multi-pass membrane protein</topology>
    </subcellularLocation>
</comment>
<feature type="transmembrane region" description="Helical" evidence="5">
    <location>
        <begin position="12"/>
        <end position="35"/>
    </location>
</feature>
<sequence length="218" mass="22879">MFSVAGLDGISRALGWAIVGALVLGMLAAALSAAAISTFAEEYFLHLVFNAAQSIGLVITLIVSTYIFAPTSVLYGLLFQDRVARSIETSDYPQDAPGIRVSGLGPLFRAVLALVGLMVVFIVTALVAVSAGALVGACFFVCVAGALMGRDQFVSIGQRHVSRLEAKRLRKANGWGVLFAGISTALLLLVPVLNLMTPVYSTILMTHLFKKVACASSA</sequence>
<keyword evidence="3 5" id="KW-1133">Transmembrane helix</keyword>
<evidence type="ECO:0000256" key="5">
    <source>
        <dbReference type="SAM" id="Phobius"/>
    </source>
</evidence>
<evidence type="ECO:0000256" key="4">
    <source>
        <dbReference type="ARBA" id="ARBA00023136"/>
    </source>
</evidence>
<keyword evidence="7" id="KW-1185">Reference proteome</keyword>
<evidence type="ECO:0000313" key="7">
    <source>
        <dbReference type="Proteomes" id="UP000053235"/>
    </source>
</evidence>
<feature type="transmembrane region" description="Helical" evidence="5">
    <location>
        <begin position="174"/>
        <end position="196"/>
    </location>
</feature>
<organism evidence="6 7">
    <name type="scientific">Roseibium alexandrii</name>
    <dbReference type="NCBI Taxonomy" id="388408"/>
    <lineage>
        <taxon>Bacteria</taxon>
        <taxon>Pseudomonadati</taxon>
        <taxon>Pseudomonadota</taxon>
        <taxon>Alphaproteobacteria</taxon>
        <taxon>Hyphomicrobiales</taxon>
        <taxon>Stappiaceae</taxon>
        <taxon>Roseibium</taxon>
    </lineage>
</organism>
<evidence type="ECO:0000256" key="1">
    <source>
        <dbReference type="ARBA" id="ARBA00004141"/>
    </source>
</evidence>
<dbReference type="InterPro" id="IPR059112">
    <property type="entry name" value="CysZ/EI24"/>
</dbReference>
<dbReference type="Pfam" id="PF07264">
    <property type="entry name" value="EI24"/>
    <property type="match status" value="1"/>
</dbReference>
<feature type="transmembrane region" description="Helical" evidence="5">
    <location>
        <begin position="133"/>
        <end position="153"/>
    </location>
</feature>
<gene>
    <name evidence="6" type="ORF">LAX5112_02834</name>
</gene>
<dbReference type="STRING" id="388408.LAX5112_02834"/>
<accession>A0A0M7AA25</accession>
<evidence type="ECO:0000313" key="6">
    <source>
        <dbReference type="EMBL" id="CTQ71471.1"/>
    </source>
</evidence>